<dbReference type="SMART" id="SM00983">
    <property type="entry name" value="TPK_B1_binding"/>
    <property type="match status" value="1"/>
</dbReference>
<dbReference type="PANTHER" id="PTHR13622">
    <property type="entry name" value="THIAMIN PYROPHOSPHOKINASE"/>
    <property type="match status" value="1"/>
</dbReference>
<dbReference type="InterPro" id="IPR007371">
    <property type="entry name" value="TPK_catalytic"/>
</dbReference>
<keyword evidence="3" id="KW-0418">Kinase</keyword>
<dbReference type="NCBIfam" id="TIGR01378">
    <property type="entry name" value="thi_PPkinase"/>
    <property type="match status" value="1"/>
</dbReference>
<protein>
    <recommendedName>
        <fullName evidence="5">Thiamin pyrophosphokinase thiamin-binding domain-containing protein</fullName>
    </recommendedName>
</protein>
<dbReference type="Proteomes" id="UP001165065">
    <property type="component" value="Unassembled WGS sequence"/>
</dbReference>
<dbReference type="Pfam" id="PF04263">
    <property type="entry name" value="TPK_catalytic"/>
    <property type="match status" value="1"/>
</dbReference>
<dbReference type="CDD" id="cd07995">
    <property type="entry name" value="TPK"/>
    <property type="match status" value="1"/>
</dbReference>
<evidence type="ECO:0000313" key="6">
    <source>
        <dbReference type="EMBL" id="GMI46746.1"/>
    </source>
</evidence>
<name>A0A9W7GL42_9STRA</name>
<dbReference type="InterPro" id="IPR036759">
    <property type="entry name" value="TPK_catalytic_sf"/>
</dbReference>
<dbReference type="PANTHER" id="PTHR13622:SF8">
    <property type="entry name" value="THIAMIN PYROPHOSPHOKINASE 1"/>
    <property type="match status" value="1"/>
</dbReference>
<dbReference type="GO" id="GO:0016301">
    <property type="term" value="F:kinase activity"/>
    <property type="evidence" value="ECO:0007669"/>
    <property type="project" value="UniProtKB-KW"/>
</dbReference>
<dbReference type="GO" id="GO:0006772">
    <property type="term" value="P:thiamine metabolic process"/>
    <property type="evidence" value="ECO:0007669"/>
    <property type="project" value="InterPro"/>
</dbReference>
<evidence type="ECO:0000259" key="5">
    <source>
        <dbReference type="SMART" id="SM00983"/>
    </source>
</evidence>
<organism evidence="6 7">
    <name type="scientific">Triparma columacea</name>
    <dbReference type="NCBI Taxonomy" id="722753"/>
    <lineage>
        <taxon>Eukaryota</taxon>
        <taxon>Sar</taxon>
        <taxon>Stramenopiles</taxon>
        <taxon>Ochrophyta</taxon>
        <taxon>Bolidophyceae</taxon>
        <taxon>Parmales</taxon>
        <taxon>Triparmaceae</taxon>
        <taxon>Triparma</taxon>
    </lineage>
</organism>
<evidence type="ECO:0000256" key="1">
    <source>
        <dbReference type="ARBA" id="ARBA00022679"/>
    </source>
</evidence>
<keyword evidence="7" id="KW-1185">Reference proteome</keyword>
<dbReference type="SUPFAM" id="SSF63862">
    <property type="entry name" value="Thiamin pyrophosphokinase, substrate-binding domain"/>
    <property type="match status" value="1"/>
</dbReference>
<dbReference type="GO" id="GO:0009229">
    <property type="term" value="P:thiamine diphosphate biosynthetic process"/>
    <property type="evidence" value="ECO:0007669"/>
    <property type="project" value="InterPro"/>
</dbReference>
<keyword evidence="4" id="KW-0067">ATP-binding</keyword>
<proteinExistence type="predicted"/>
<dbReference type="EMBL" id="BRYA01000310">
    <property type="protein sequence ID" value="GMI46746.1"/>
    <property type="molecule type" value="Genomic_DNA"/>
</dbReference>
<gene>
    <name evidence="6" type="ORF">TrCOL_g1692</name>
</gene>
<dbReference type="InterPro" id="IPR036371">
    <property type="entry name" value="TPK_B1-bd_sf"/>
</dbReference>
<dbReference type="AlphaFoldDB" id="A0A9W7GL42"/>
<comment type="caution">
    <text evidence="6">The sequence shown here is derived from an EMBL/GenBank/DDBJ whole genome shotgun (WGS) entry which is preliminary data.</text>
</comment>
<dbReference type="Gene3D" id="2.60.120.320">
    <property type="entry name" value="Thiamin pyrophosphokinase, thiamin-binding domain"/>
    <property type="match status" value="1"/>
</dbReference>
<keyword evidence="2" id="KW-0547">Nucleotide-binding</keyword>
<evidence type="ECO:0000256" key="3">
    <source>
        <dbReference type="ARBA" id="ARBA00022777"/>
    </source>
</evidence>
<accession>A0A9W7GL42</accession>
<dbReference type="InterPro" id="IPR006282">
    <property type="entry name" value="Thi_PPkinase"/>
</dbReference>
<dbReference type="GO" id="GO:0005524">
    <property type="term" value="F:ATP binding"/>
    <property type="evidence" value="ECO:0007669"/>
    <property type="project" value="UniProtKB-KW"/>
</dbReference>
<evidence type="ECO:0000256" key="2">
    <source>
        <dbReference type="ARBA" id="ARBA00022741"/>
    </source>
</evidence>
<keyword evidence="1" id="KW-0808">Transferase</keyword>
<feature type="domain" description="Thiamin pyrophosphokinase thiamin-binding" evidence="5">
    <location>
        <begin position="153"/>
        <end position="220"/>
    </location>
</feature>
<dbReference type="OrthoDB" id="25149at2759"/>
<dbReference type="SUPFAM" id="SSF63999">
    <property type="entry name" value="Thiamin pyrophosphokinase, catalytic domain"/>
    <property type="match status" value="1"/>
</dbReference>
<dbReference type="InterPro" id="IPR007373">
    <property type="entry name" value="Thiamin_PyroPKinase_B1-bd"/>
</dbReference>
<dbReference type="FunFam" id="2.60.120.320:FF:000001">
    <property type="entry name" value="Thiamine pyrophosphokinase"/>
    <property type="match status" value="1"/>
</dbReference>
<evidence type="ECO:0000313" key="7">
    <source>
        <dbReference type="Proteomes" id="UP001165065"/>
    </source>
</evidence>
<dbReference type="Gene3D" id="3.40.50.10240">
    <property type="entry name" value="Thiamin pyrophosphokinase, catalytic domain"/>
    <property type="match status" value="1"/>
</dbReference>
<evidence type="ECO:0000256" key="4">
    <source>
        <dbReference type="ARBA" id="ARBA00022840"/>
    </source>
</evidence>
<dbReference type="GO" id="GO:0004788">
    <property type="term" value="F:thiamine diphosphokinase activity"/>
    <property type="evidence" value="ECO:0007669"/>
    <property type="project" value="InterPro"/>
</dbReference>
<dbReference type="Pfam" id="PF04265">
    <property type="entry name" value="TPK_B1_binding"/>
    <property type="match status" value="1"/>
</dbReference>
<reference evidence="7" key="1">
    <citation type="journal article" date="2023" name="Commun. Biol.">
        <title>Genome analysis of Parmales, the sister group of diatoms, reveals the evolutionary specialization of diatoms from phago-mixotrophs to photoautotrophs.</title>
        <authorList>
            <person name="Ban H."/>
            <person name="Sato S."/>
            <person name="Yoshikawa S."/>
            <person name="Yamada K."/>
            <person name="Nakamura Y."/>
            <person name="Ichinomiya M."/>
            <person name="Sato N."/>
            <person name="Blanc-Mathieu R."/>
            <person name="Endo H."/>
            <person name="Kuwata A."/>
            <person name="Ogata H."/>
        </authorList>
    </citation>
    <scope>NUCLEOTIDE SEQUENCE [LARGE SCALE GENOMIC DNA]</scope>
</reference>
<sequence>MPPMLTHLFALSSYVICADGGANRLHDLCALPHSPGEESKSAVRHLPDAVKGDMDSIRPDVRGYYESRGVGIIEDGSVDLNDLEKCLWQVKEVQEGGAGMFDAVCIYGGWGGRFDQSMSSLSSLFKFMDIFRHTILVDEETTVTLLKPCEGDSAHVIRPAANVEGKLCGLIPVFGPCSDVTTDGLRWNLKGDELCFGRLVSSSNEYSPGKDVVVRCNNFLAWTTQISLRNGGT</sequence>
<dbReference type="GO" id="GO:0030975">
    <property type="term" value="F:thiamine binding"/>
    <property type="evidence" value="ECO:0007669"/>
    <property type="project" value="InterPro"/>
</dbReference>